<dbReference type="RefSeq" id="YP_009841639.1">
    <property type="nucleotide sequence ID" value="NC_048733.1"/>
</dbReference>
<dbReference type="Proteomes" id="UP000267142">
    <property type="component" value="Segment"/>
</dbReference>
<dbReference type="GeneID" id="55611830"/>
<gene>
    <name evidence="1" type="primary">20</name>
    <name evidence="1" type="ORF">SEA_BURRO_20</name>
</gene>
<evidence type="ECO:0000313" key="1">
    <source>
        <dbReference type="EMBL" id="AYD86163.1"/>
    </source>
</evidence>
<organism evidence="1 2">
    <name type="scientific">Microbacterium phage Burro</name>
    <dbReference type="NCBI Taxonomy" id="2315703"/>
    <lineage>
        <taxon>Viruses</taxon>
        <taxon>Duplodnaviria</taxon>
        <taxon>Heunggongvirae</taxon>
        <taxon>Uroviricota</taxon>
        <taxon>Caudoviricetes</taxon>
        <taxon>Burrovirus</taxon>
        <taxon>Burrovirus burro</taxon>
    </lineage>
</organism>
<proteinExistence type="predicted"/>
<name>A0A386KNS4_9CAUD</name>
<protein>
    <submittedName>
        <fullName evidence="1">Uncharacterized protein</fullName>
    </submittedName>
</protein>
<keyword evidence="2" id="KW-1185">Reference proteome</keyword>
<reference evidence="1 2" key="1">
    <citation type="submission" date="2018-08" db="EMBL/GenBank/DDBJ databases">
        <authorList>
            <person name="Solberg C.E."/>
            <person name="Bonilla J.A."/>
            <person name="Klyczek K."/>
            <person name="Garlena R.A."/>
            <person name="Russell D.A."/>
            <person name="Pope W.H."/>
            <person name="Jacobs-Sera D."/>
            <person name="Hatfull G.F."/>
        </authorList>
    </citation>
    <scope>NUCLEOTIDE SEQUENCE [LARGE SCALE GENOMIC DNA]</scope>
</reference>
<dbReference type="EMBL" id="MH825698">
    <property type="protein sequence ID" value="AYD86163.1"/>
    <property type="molecule type" value="Genomic_DNA"/>
</dbReference>
<accession>A0A386KNS4</accession>
<dbReference type="KEGG" id="vg:55611830"/>
<sequence length="268" mass="29958">MTALIDAATAIGEVSQIVAGLPVYIAGSSAASAQPHAPSDTAYDDIDLFFASESGVIAGVQRFLDAGYIIEPRHQRVWSRWMKMGLGKWHTHSIKLVSPTSPPMDVNCVFKIVDGHPTTSAAQVIESFDFGLLSHAFDCELMVWRDMRSYLFPQIADLDGPLPLLPLRQASWQGGFISQYQGLREIGRYIKYLDYGWDLSLVKPDLVTGYWSVSKYLLDRGDPERTKLGGIYETLALNIEQDDFTLLRDAAKEIMFMDDLDKIMEALE</sequence>
<evidence type="ECO:0000313" key="2">
    <source>
        <dbReference type="Proteomes" id="UP000267142"/>
    </source>
</evidence>